<feature type="region of interest" description="Disordered" evidence="1">
    <location>
        <begin position="108"/>
        <end position="132"/>
    </location>
</feature>
<accession>A0ABD5NPL0</accession>
<dbReference type="RefSeq" id="WP_256530968.1">
    <property type="nucleotide sequence ID" value="NZ_CP101824.1"/>
</dbReference>
<dbReference type="GeneID" id="73903680"/>
<reference evidence="2 3" key="1">
    <citation type="journal article" date="2019" name="Int. J. Syst. Evol. Microbiol.">
        <title>The Global Catalogue of Microorganisms (GCM) 10K type strain sequencing project: providing services to taxonomists for standard genome sequencing and annotation.</title>
        <authorList>
            <consortium name="The Broad Institute Genomics Platform"/>
            <consortium name="The Broad Institute Genome Sequencing Center for Infectious Disease"/>
            <person name="Wu L."/>
            <person name="Ma J."/>
        </authorList>
    </citation>
    <scope>NUCLEOTIDE SEQUENCE [LARGE SCALE GENOMIC DNA]</scope>
    <source>
        <strain evidence="2 3">IBRC-M 10256</strain>
    </source>
</reference>
<evidence type="ECO:0000313" key="3">
    <source>
        <dbReference type="Proteomes" id="UP001595846"/>
    </source>
</evidence>
<keyword evidence="3" id="KW-1185">Reference proteome</keyword>
<proteinExistence type="predicted"/>
<dbReference type="AlphaFoldDB" id="A0ABD5NPL0"/>
<feature type="region of interest" description="Disordered" evidence="1">
    <location>
        <begin position="272"/>
        <end position="341"/>
    </location>
</feature>
<name>A0ABD5NPL0_9EURY</name>
<dbReference type="Gene3D" id="1.10.150.20">
    <property type="entry name" value="5' to 3' exonuclease, C-terminal subdomain"/>
    <property type="match status" value="2"/>
</dbReference>
<gene>
    <name evidence="2" type="ORF">ACFOUR_09640</name>
</gene>
<organism evidence="2 3">
    <name type="scientific">Halovivax cerinus</name>
    <dbReference type="NCBI Taxonomy" id="1487865"/>
    <lineage>
        <taxon>Archaea</taxon>
        <taxon>Methanobacteriati</taxon>
        <taxon>Methanobacteriota</taxon>
        <taxon>Stenosarchaea group</taxon>
        <taxon>Halobacteria</taxon>
        <taxon>Halobacteriales</taxon>
        <taxon>Natrialbaceae</taxon>
        <taxon>Halovivax</taxon>
    </lineage>
</organism>
<dbReference type="Proteomes" id="UP001595846">
    <property type="component" value="Unassembled WGS sequence"/>
</dbReference>
<dbReference type="Pfam" id="PF14520">
    <property type="entry name" value="HHH_5"/>
    <property type="match status" value="2"/>
</dbReference>
<protein>
    <submittedName>
        <fullName evidence="2">Helix-hairpin-helix domain-containing protein</fullName>
    </submittedName>
</protein>
<comment type="caution">
    <text evidence="2">The sequence shown here is derived from an EMBL/GenBank/DDBJ whole genome shotgun (WGS) entry which is preliminary data.</text>
</comment>
<feature type="compositionally biased region" description="Acidic residues" evidence="1">
    <location>
        <begin position="307"/>
        <end position="341"/>
    </location>
</feature>
<sequence>MTELTRFLAALYDSFSEAEMQAQEHGRRRYLELLETGAIPKDGAVPVYHAADASVTLDVGLAAEETKHGTEIYITEPTEGDESGLTFTVELFDLVDIDDFENLEYEDVLDDGVPPGRSRPGGPGGGPIGDIESQSVDAVRGIGPEFSNDLEAAGVESIADLVVHSPEELAEIVSEEGGVVSPDRASDWIEQARGMIAVLSGGAQPVEFVDDIGPAYGSRLREHGIETLSELVDRSPDEVADLVSTASRSISTDRTGEWLAAAEDLLAELEQTEADVAERSSDEPGESDASPPTDDSAMTSAERESTDETGMIDETETTGDPETNDDAETIGETETTDDEER</sequence>
<evidence type="ECO:0000256" key="1">
    <source>
        <dbReference type="SAM" id="MobiDB-lite"/>
    </source>
</evidence>
<feature type="compositionally biased region" description="Gly residues" evidence="1">
    <location>
        <begin position="119"/>
        <end position="128"/>
    </location>
</feature>
<evidence type="ECO:0000313" key="2">
    <source>
        <dbReference type="EMBL" id="MFC3958628.1"/>
    </source>
</evidence>
<dbReference type="EMBL" id="JBHSAQ010000006">
    <property type="protein sequence ID" value="MFC3958628.1"/>
    <property type="molecule type" value="Genomic_DNA"/>
</dbReference>